<keyword evidence="5" id="KW-0479">Metal-binding</keyword>
<dbReference type="NCBIfam" id="NF002211">
    <property type="entry name" value="PRK01103.1"/>
    <property type="match status" value="1"/>
</dbReference>
<keyword evidence="8" id="KW-0378">Hydrolase</keyword>
<dbReference type="GO" id="GO:0006284">
    <property type="term" value="P:base-excision repair"/>
    <property type="evidence" value="ECO:0007669"/>
    <property type="project" value="InterPro"/>
</dbReference>
<evidence type="ECO:0000256" key="6">
    <source>
        <dbReference type="ARBA" id="ARBA00022763"/>
    </source>
</evidence>
<evidence type="ECO:0000256" key="4">
    <source>
        <dbReference type="ARBA" id="ARBA00011245"/>
    </source>
</evidence>
<evidence type="ECO:0000256" key="16">
    <source>
        <dbReference type="PROSITE-ProRule" id="PRU00391"/>
    </source>
</evidence>
<comment type="catalytic activity">
    <reaction evidence="1">
        <text>Hydrolysis of DNA containing ring-opened 7-methylguanine residues, releasing 2,6-diamino-4-hydroxy-5-(N-methyl)formamidopyrimidine.</text>
        <dbReference type="EC" id="3.2.2.23"/>
    </reaction>
</comment>
<dbReference type="PROSITE" id="PS01242">
    <property type="entry name" value="ZF_FPG_1"/>
    <property type="match status" value="1"/>
</dbReference>
<keyword evidence="12" id="KW-0456">Lyase</keyword>
<dbReference type="Gene3D" id="3.20.190.10">
    <property type="entry name" value="MutM-like, N-terminal"/>
    <property type="match status" value="1"/>
</dbReference>
<evidence type="ECO:0000256" key="10">
    <source>
        <dbReference type="ARBA" id="ARBA00023125"/>
    </source>
</evidence>
<dbReference type="PROSITE" id="PS51066">
    <property type="entry name" value="ZF_FPG_2"/>
    <property type="match status" value="1"/>
</dbReference>
<evidence type="ECO:0000256" key="14">
    <source>
        <dbReference type="ARBA" id="ARBA00023295"/>
    </source>
</evidence>
<dbReference type="NCBIfam" id="TIGR00577">
    <property type="entry name" value="fpg"/>
    <property type="match status" value="1"/>
</dbReference>
<feature type="domain" description="Formamidopyrimidine-DNA glycosylase catalytic" evidence="18">
    <location>
        <begin position="2"/>
        <end position="131"/>
    </location>
</feature>
<dbReference type="SUPFAM" id="SSF57716">
    <property type="entry name" value="Glucocorticoid receptor-like (DNA-binding domain)"/>
    <property type="match status" value="1"/>
</dbReference>
<evidence type="ECO:0000256" key="12">
    <source>
        <dbReference type="ARBA" id="ARBA00023239"/>
    </source>
</evidence>
<dbReference type="InterPro" id="IPR012319">
    <property type="entry name" value="FPG_cat"/>
</dbReference>
<dbReference type="GO" id="GO:0140078">
    <property type="term" value="F:class I DNA-(apurinic or apyrimidinic site) endonuclease activity"/>
    <property type="evidence" value="ECO:0007669"/>
    <property type="project" value="UniProtKB-EC"/>
</dbReference>
<keyword evidence="10" id="KW-0238">DNA-binding</keyword>
<dbReference type="PANTHER" id="PTHR22993:SF9">
    <property type="entry name" value="FORMAMIDOPYRIMIDINE-DNA GLYCOSYLASE"/>
    <property type="match status" value="1"/>
</dbReference>
<gene>
    <name evidence="19" type="ORF">COS47_00015</name>
</gene>
<dbReference type="Pfam" id="PF01149">
    <property type="entry name" value="Fapy_DNA_glyco"/>
    <property type="match status" value="1"/>
</dbReference>
<dbReference type="InterPro" id="IPR015887">
    <property type="entry name" value="DNA_glyclase_Znf_dom_DNA_BS"/>
</dbReference>
<comment type="caution">
    <text evidence="19">The sequence shown here is derived from an EMBL/GenBank/DDBJ whole genome shotgun (WGS) entry which is preliminary data.</text>
</comment>
<comment type="catalytic activity">
    <reaction evidence="15">
        <text>2'-deoxyribonucleotide-(2'-deoxyribose 5'-phosphate)-2'-deoxyribonucleotide-DNA = a 3'-end 2'-deoxyribonucleotide-(2,3-dehydro-2,3-deoxyribose 5'-phosphate)-DNA + a 5'-end 5'-phospho-2'-deoxyribonucleoside-DNA + H(+)</text>
        <dbReference type="Rhea" id="RHEA:66592"/>
        <dbReference type="Rhea" id="RHEA-COMP:13180"/>
        <dbReference type="Rhea" id="RHEA-COMP:16897"/>
        <dbReference type="Rhea" id="RHEA-COMP:17067"/>
        <dbReference type="ChEBI" id="CHEBI:15378"/>
        <dbReference type="ChEBI" id="CHEBI:136412"/>
        <dbReference type="ChEBI" id="CHEBI:157695"/>
        <dbReference type="ChEBI" id="CHEBI:167181"/>
        <dbReference type="EC" id="4.2.99.18"/>
    </reaction>
</comment>
<dbReference type="InterPro" id="IPR035937">
    <property type="entry name" value="FPG_N"/>
</dbReference>
<keyword evidence="7 16" id="KW-0863">Zinc-finger</keyword>
<dbReference type="SUPFAM" id="SSF46946">
    <property type="entry name" value="S13-like H2TH domain"/>
    <property type="match status" value="1"/>
</dbReference>
<name>A0A2M7BZ11_9BACT</name>
<dbReference type="SUPFAM" id="SSF81624">
    <property type="entry name" value="N-terminal domain of MutM-like DNA repair proteins"/>
    <property type="match status" value="1"/>
</dbReference>
<dbReference type="GO" id="GO:0034039">
    <property type="term" value="F:8-oxo-7,8-dihydroguanine DNA N-glycosylase activity"/>
    <property type="evidence" value="ECO:0007669"/>
    <property type="project" value="TreeGrafter"/>
</dbReference>
<comment type="cofactor">
    <cofactor evidence="2">
        <name>Zn(2+)</name>
        <dbReference type="ChEBI" id="CHEBI:29105"/>
    </cofactor>
</comment>
<keyword evidence="13" id="KW-0511">Multifunctional enzyme</keyword>
<evidence type="ECO:0000259" key="18">
    <source>
        <dbReference type="PROSITE" id="PS51068"/>
    </source>
</evidence>
<protein>
    <submittedName>
        <fullName evidence="19">Formamidopyrimidine-DNA glycosylase</fullName>
    </submittedName>
</protein>
<evidence type="ECO:0000313" key="19">
    <source>
        <dbReference type="EMBL" id="PIV12898.1"/>
    </source>
</evidence>
<evidence type="ECO:0000256" key="13">
    <source>
        <dbReference type="ARBA" id="ARBA00023268"/>
    </source>
</evidence>
<evidence type="ECO:0000256" key="15">
    <source>
        <dbReference type="ARBA" id="ARBA00044632"/>
    </source>
</evidence>
<dbReference type="InterPro" id="IPR010979">
    <property type="entry name" value="Ribosomal_uS13-like_H2TH"/>
</dbReference>
<dbReference type="Gene3D" id="1.10.8.50">
    <property type="match status" value="1"/>
</dbReference>
<dbReference type="PANTHER" id="PTHR22993">
    <property type="entry name" value="FORMAMIDOPYRIMIDINE-DNA GLYCOSYLASE"/>
    <property type="match status" value="1"/>
</dbReference>
<dbReference type="Pfam" id="PF06827">
    <property type="entry name" value="zf-FPG_IleRS"/>
    <property type="match status" value="1"/>
</dbReference>
<dbReference type="Proteomes" id="UP000230324">
    <property type="component" value="Unassembled WGS sequence"/>
</dbReference>
<evidence type="ECO:0000256" key="2">
    <source>
        <dbReference type="ARBA" id="ARBA00001947"/>
    </source>
</evidence>
<dbReference type="SMART" id="SM00898">
    <property type="entry name" value="Fapy_DNA_glyco"/>
    <property type="match status" value="1"/>
</dbReference>
<dbReference type="GO" id="GO:0008270">
    <property type="term" value="F:zinc ion binding"/>
    <property type="evidence" value="ECO:0007669"/>
    <property type="project" value="UniProtKB-KW"/>
</dbReference>
<proteinExistence type="inferred from homology"/>
<dbReference type="InterPro" id="IPR000214">
    <property type="entry name" value="Znf_DNA_glyclase/AP_lyase"/>
</dbReference>
<keyword evidence="6" id="KW-0227">DNA damage</keyword>
<keyword evidence="11" id="KW-0234">DNA repair</keyword>
<keyword evidence="14" id="KW-0326">Glycosidase</keyword>
<dbReference type="EMBL" id="PEUV01000001">
    <property type="protein sequence ID" value="PIV12898.1"/>
    <property type="molecule type" value="Genomic_DNA"/>
</dbReference>
<comment type="similarity">
    <text evidence="3">Belongs to the FPG family.</text>
</comment>
<dbReference type="FunFam" id="1.10.8.50:FF:000003">
    <property type="entry name" value="Formamidopyrimidine-DNA glycosylase"/>
    <property type="match status" value="1"/>
</dbReference>
<evidence type="ECO:0000256" key="5">
    <source>
        <dbReference type="ARBA" id="ARBA00022723"/>
    </source>
</evidence>
<sequence length="288" mass="33222">MPELPEVETTVRGLNKKVLGRTFLNVWTDFGNIIKKPKSFEQFKKEIKGKKIKKVWRKGKNIIFELSENSSLLIHQKLTGHLLYGTWNMEDGTWEPETPGPLKEKINRYIHLMFYLDGGKMLALSDLRKFAKIELARTEEIQEELKALGPDPLRIDFKEFKKRFTAKKGKIKQVLMNQEVISGVGNIYSDEALFEAKIHPFKEISKLKENDLKRIFQALKKVLKKAIKAGGESFSDFRDLEGKKGGFDPFIKVYRREGENCLRCGTVIKRLKLAGRSAHFCPKCQTLC</sequence>
<keyword evidence="9" id="KW-0862">Zinc</keyword>
<evidence type="ECO:0000256" key="9">
    <source>
        <dbReference type="ARBA" id="ARBA00022833"/>
    </source>
</evidence>
<organism evidence="19 20">
    <name type="scientific">Candidatus Nealsonbacteria bacterium CG03_land_8_20_14_0_80_36_12</name>
    <dbReference type="NCBI Taxonomy" id="1974701"/>
    <lineage>
        <taxon>Bacteria</taxon>
        <taxon>Candidatus Nealsoniibacteriota</taxon>
    </lineage>
</organism>
<dbReference type="PROSITE" id="PS51068">
    <property type="entry name" value="FPG_CAT"/>
    <property type="match status" value="1"/>
</dbReference>
<comment type="subunit">
    <text evidence="4">Monomer.</text>
</comment>
<dbReference type="InterPro" id="IPR020629">
    <property type="entry name" value="FPG_Glyclase"/>
</dbReference>
<evidence type="ECO:0000256" key="3">
    <source>
        <dbReference type="ARBA" id="ARBA00009409"/>
    </source>
</evidence>
<evidence type="ECO:0000256" key="8">
    <source>
        <dbReference type="ARBA" id="ARBA00022801"/>
    </source>
</evidence>
<dbReference type="Pfam" id="PF06831">
    <property type="entry name" value="H2TH"/>
    <property type="match status" value="1"/>
</dbReference>
<dbReference type="InterPro" id="IPR015886">
    <property type="entry name" value="H2TH_FPG"/>
</dbReference>
<dbReference type="AlphaFoldDB" id="A0A2M7BZ11"/>
<dbReference type="SMART" id="SM01232">
    <property type="entry name" value="H2TH"/>
    <property type="match status" value="1"/>
</dbReference>
<accession>A0A2M7BZ11</accession>
<evidence type="ECO:0000256" key="7">
    <source>
        <dbReference type="ARBA" id="ARBA00022771"/>
    </source>
</evidence>
<evidence type="ECO:0000259" key="17">
    <source>
        <dbReference type="PROSITE" id="PS51066"/>
    </source>
</evidence>
<evidence type="ECO:0000313" key="20">
    <source>
        <dbReference type="Proteomes" id="UP000230324"/>
    </source>
</evidence>
<reference evidence="20" key="1">
    <citation type="submission" date="2017-09" db="EMBL/GenBank/DDBJ databases">
        <title>Depth-based differentiation of microbial function through sediment-hosted aquifers and enrichment of novel symbionts in the deep terrestrial subsurface.</title>
        <authorList>
            <person name="Probst A.J."/>
            <person name="Ladd B."/>
            <person name="Jarett J.K."/>
            <person name="Geller-Mcgrath D.E."/>
            <person name="Sieber C.M.K."/>
            <person name="Emerson J.B."/>
            <person name="Anantharaman K."/>
            <person name="Thomas B.C."/>
            <person name="Malmstrom R."/>
            <person name="Stieglmeier M."/>
            <person name="Klingl A."/>
            <person name="Woyke T."/>
            <person name="Ryan C.M."/>
            <person name="Banfield J.F."/>
        </authorList>
    </citation>
    <scope>NUCLEOTIDE SEQUENCE [LARGE SCALE GENOMIC DNA]</scope>
</reference>
<evidence type="ECO:0000256" key="1">
    <source>
        <dbReference type="ARBA" id="ARBA00001668"/>
    </source>
</evidence>
<dbReference type="InterPro" id="IPR010663">
    <property type="entry name" value="Znf_FPG/IleRS"/>
</dbReference>
<dbReference type="GO" id="GO:0003684">
    <property type="term" value="F:damaged DNA binding"/>
    <property type="evidence" value="ECO:0007669"/>
    <property type="project" value="InterPro"/>
</dbReference>
<feature type="domain" description="FPG-type" evidence="17">
    <location>
        <begin position="252"/>
        <end position="286"/>
    </location>
</feature>
<evidence type="ECO:0000256" key="11">
    <source>
        <dbReference type="ARBA" id="ARBA00023204"/>
    </source>
</evidence>